<protein>
    <submittedName>
        <fullName evidence="2">Uncharacterized protein</fullName>
    </submittedName>
</protein>
<name>A0AC34FVU4_9BILA</name>
<reference evidence="2" key="1">
    <citation type="submission" date="2022-11" db="UniProtKB">
        <authorList>
            <consortium name="WormBaseParasite"/>
        </authorList>
    </citation>
    <scope>IDENTIFICATION</scope>
</reference>
<dbReference type="Proteomes" id="UP000887579">
    <property type="component" value="Unplaced"/>
</dbReference>
<organism evidence="1 2">
    <name type="scientific">Panagrolaimus sp. ES5</name>
    <dbReference type="NCBI Taxonomy" id="591445"/>
    <lineage>
        <taxon>Eukaryota</taxon>
        <taxon>Metazoa</taxon>
        <taxon>Ecdysozoa</taxon>
        <taxon>Nematoda</taxon>
        <taxon>Chromadorea</taxon>
        <taxon>Rhabditida</taxon>
        <taxon>Tylenchina</taxon>
        <taxon>Panagrolaimomorpha</taxon>
        <taxon>Panagrolaimoidea</taxon>
        <taxon>Panagrolaimidae</taxon>
        <taxon>Panagrolaimus</taxon>
    </lineage>
</organism>
<evidence type="ECO:0000313" key="1">
    <source>
        <dbReference type="Proteomes" id="UP000887579"/>
    </source>
</evidence>
<proteinExistence type="predicted"/>
<accession>A0AC34FVU4</accession>
<sequence>MSSADVNLLNASVKIPTEFLGIIMSPNSNISFATSSLKIINKFSKAELSAVQGWPYIATLFSEEPINITFSFLYGNVSCPWKITNILKNNLKTTYQLNSELTIIGNEFIVECHCNSYTQIQYFVQEITPTTINPIISNQKKNNLIG</sequence>
<evidence type="ECO:0000313" key="2">
    <source>
        <dbReference type="WBParaSite" id="ES5_v2.g21616.t1"/>
    </source>
</evidence>
<dbReference type="WBParaSite" id="ES5_v2.g21616.t1">
    <property type="protein sequence ID" value="ES5_v2.g21616.t1"/>
    <property type="gene ID" value="ES5_v2.g21616"/>
</dbReference>